<dbReference type="AlphaFoldDB" id="A0A2N0V0M9"/>
<evidence type="ECO:0000313" key="3">
    <source>
        <dbReference type="Proteomes" id="UP000233425"/>
    </source>
</evidence>
<dbReference type="GO" id="GO:0004553">
    <property type="term" value="F:hydrolase activity, hydrolyzing O-glycosyl compounds"/>
    <property type="evidence" value="ECO:0007669"/>
    <property type="project" value="InterPro"/>
</dbReference>
<dbReference type="PROSITE" id="PS51766">
    <property type="entry name" value="DOCKERIN"/>
    <property type="match status" value="1"/>
</dbReference>
<dbReference type="EMBL" id="NNSR01000012">
    <property type="protein sequence ID" value="PKD32807.1"/>
    <property type="molecule type" value="Genomic_DNA"/>
</dbReference>
<proteinExistence type="predicted"/>
<dbReference type="PANTHER" id="PTHR46333">
    <property type="entry name" value="CYTOKINESIS PROTEIN 3"/>
    <property type="match status" value="1"/>
</dbReference>
<dbReference type="InterPro" id="IPR036439">
    <property type="entry name" value="Dockerin_dom_sf"/>
</dbReference>
<dbReference type="InterPro" id="IPR002105">
    <property type="entry name" value="Dockerin_1_rpt"/>
</dbReference>
<dbReference type="InterPro" id="IPR002931">
    <property type="entry name" value="Transglutaminase-like"/>
</dbReference>
<dbReference type="PROSITE" id="PS51257">
    <property type="entry name" value="PROKAR_LIPOPROTEIN"/>
    <property type="match status" value="1"/>
</dbReference>
<dbReference type="Gene3D" id="1.10.1330.10">
    <property type="entry name" value="Dockerin domain"/>
    <property type="match status" value="1"/>
</dbReference>
<name>A0A2N0V0M9_9FIRM</name>
<dbReference type="Proteomes" id="UP000233425">
    <property type="component" value="Unassembled WGS sequence"/>
</dbReference>
<dbReference type="CDD" id="cd14256">
    <property type="entry name" value="Dockerin_I"/>
    <property type="match status" value="1"/>
</dbReference>
<sequence length="509" mass="56867">MKNIKKTAGKLFAMILTVSVAVSCVVSTGIFTVSAYTAPKKGKIVYNKTIHNKYSKVENTILDSLKNFDEKIDISSLNVPRSDISEIFRVLTLTHPELYYVNQGFSYSYYPSEDTIASIHPEYTISKSEYATQKKLLDKETERILSLVKEDMTDSEKALVIHDELAIMSEYSTSDYNKADIYNSLVEKTSVCQGYALAYSYMLSLVGIDSELVDSNSMNHMWNKVHIGNAWYNVDVTWDDPINDRPGHAQHTYFLLSDNAIQNLPTKHYDYTISNSANSTKYDNYEIHNFDTRLCEINGEFYGFVNNNSSANKGALLKYKLDSNTYEKKLTVDEKWSAGGNSYWINTFMSLEKYNGVLYFNTSDTVYSYDVKTGRQAVVASDISGVSASSGKLCYGMVLKGDAMYAAVSDSPNNKATLKYIKRVDKDSLAIGMTNYIMISSTNSIEKAYYGDVNGDGEINIADATAIQKAIVGLVNQSEIESINSDVNFDSDITVIDATTIQSYIVGLM</sequence>
<dbReference type="InterPro" id="IPR038765">
    <property type="entry name" value="Papain-like_cys_pep_sf"/>
</dbReference>
<keyword evidence="3" id="KW-1185">Reference proteome</keyword>
<protein>
    <recommendedName>
        <fullName evidence="1">Dockerin domain-containing protein</fullName>
    </recommendedName>
</protein>
<dbReference type="InterPro" id="IPR052557">
    <property type="entry name" value="CAP/Cytokinesis_protein"/>
</dbReference>
<reference evidence="2" key="1">
    <citation type="journal article" date="2018" name="Environ. Microbiol.">
        <title>Sporulation capability and amylosome conservation among diverse human colonic and rumen isolates of the keystone starch-degrader Ruminococcus bromii.</title>
        <authorList>
            <person name="Mukhopadhya I."/>
            <person name="Morais S."/>
            <person name="Laverde-Gomez J."/>
            <person name="Sheridan P.O."/>
            <person name="Walker A.W."/>
            <person name="Kelly W."/>
            <person name="Klieve A.V."/>
            <person name="Ouwerkerk D."/>
            <person name="Duncan S.H."/>
            <person name="Louis P."/>
            <person name="Koropatkin N."/>
            <person name="Cockburn D."/>
            <person name="Kibler R."/>
            <person name="Cooper P.J."/>
            <person name="Sandoval C."/>
            <person name="Crost E."/>
            <person name="Juge N."/>
            <person name="Bayer E.A."/>
            <person name="Flint H.J."/>
        </authorList>
    </citation>
    <scope>NUCLEOTIDE SEQUENCE [LARGE SCALE GENOMIC DNA]</scope>
    <source>
        <strain evidence="2">ATCC 27255</strain>
    </source>
</reference>
<dbReference type="Pfam" id="PF00404">
    <property type="entry name" value="Dockerin_1"/>
    <property type="match status" value="1"/>
</dbReference>
<dbReference type="InterPro" id="IPR016134">
    <property type="entry name" value="Dockerin_dom"/>
</dbReference>
<dbReference type="SUPFAM" id="SSF63446">
    <property type="entry name" value="Type I dockerin domain"/>
    <property type="match status" value="1"/>
</dbReference>
<evidence type="ECO:0000259" key="1">
    <source>
        <dbReference type="PROSITE" id="PS51766"/>
    </source>
</evidence>
<gene>
    <name evidence="2" type="ORF">RBATCC27255_00019</name>
</gene>
<dbReference type="SUPFAM" id="SSF54001">
    <property type="entry name" value="Cysteine proteinases"/>
    <property type="match status" value="1"/>
</dbReference>
<comment type="caution">
    <text evidence="2">The sequence shown here is derived from an EMBL/GenBank/DDBJ whole genome shotgun (WGS) entry which is preliminary data.</text>
</comment>
<dbReference type="RefSeq" id="WP_101028210.1">
    <property type="nucleotide sequence ID" value="NZ_CABMMZ010000012.1"/>
</dbReference>
<dbReference type="Pfam" id="PF01841">
    <property type="entry name" value="Transglut_core"/>
    <property type="match status" value="1"/>
</dbReference>
<organism evidence="2 3">
    <name type="scientific">Ruminococcus bromii</name>
    <dbReference type="NCBI Taxonomy" id="40518"/>
    <lineage>
        <taxon>Bacteria</taxon>
        <taxon>Bacillati</taxon>
        <taxon>Bacillota</taxon>
        <taxon>Clostridia</taxon>
        <taxon>Eubacteriales</taxon>
        <taxon>Oscillospiraceae</taxon>
        <taxon>Ruminococcus</taxon>
    </lineage>
</organism>
<evidence type="ECO:0000313" key="2">
    <source>
        <dbReference type="EMBL" id="PKD32807.1"/>
    </source>
</evidence>
<dbReference type="PANTHER" id="PTHR46333:SF2">
    <property type="entry name" value="CYTOKINESIS PROTEIN 3"/>
    <property type="match status" value="1"/>
</dbReference>
<dbReference type="GO" id="GO:0000272">
    <property type="term" value="P:polysaccharide catabolic process"/>
    <property type="evidence" value="ECO:0007669"/>
    <property type="project" value="InterPro"/>
</dbReference>
<dbReference type="Gene3D" id="3.10.620.30">
    <property type="match status" value="1"/>
</dbReference>
<accession>A0A2N0V0M9</accession>
<dbReference type="GO" id="GO:0005737">
    <property type="term" value="C:cytoplasm"/>
    <property type="evidence" value="ECO:0007669"/>
    <property type="project" value="TreeGrafter"/>
</dbReference>
<feature type="domain" description="Dockerin" evidence="1">
    <location>
        <begin position="446"/>
        <end position="509"/>
    </location>
</feature>